<dbReference type="Proteomes" id="UP001611383">
    <property type="component" value="Chromosome"/>
</dbReference>
<evidence type="ECO:0000313" key="1">
    <source>
        <dbReference type="EMBL" id="WNG46015.1"/>
    </source>
</evidence>
<name>A0ABY9WQD2_9BACT</name>
<evidence type="ECO:0000313" key="2">
    <source>
        <dbReference type="Proteomes" id="UP001611383"/>
    </source>
</evidence>
<organism evidence="1 2">
    <name type="scientific">Archangium minus</name>
    <dbReference type="NCBI Taxonomy" id="83450"/>
    <lineage>
        <taxon>Bacteria</taxon>
        <taxon>Pseudomonadati</taxon>
        <taxon>Myxococcota</taxon>
        <taxon>Myxococcia</taxon>
        <taxon>Myxococcales</taxon>
        <taxon>Cystobacterineae</taxon>
        <taxon>Archangiaceae</taxon>
        <taxon>Archangium</taxon>
    </lineage>
</organism>
<reference evidence="1 2" key="1">
    <citation type="submission" date="2019-08" db="EMBL/GenBank/DDBJ databases">
        <title>Archangium and Cystobacter genomes.</title>
        <authorList>
            <person name="Chen I.-C.K."/>
            <person name="Wielgoss S."/>
        </authorList>
    </citation>
    <scope>NUCLEOTIDE SEQUENCE [LARGE SCALE GENOMIC DNA]</scope>
    <source>
        <strain evidence="1 2">Cbm 6</strain>
    </source>
</reference>
<proteinExistence type="predicted"/>
<keyword evidence="2" id="KW-1185">Reference proteome</keyword>
<sequence length="114" mass="12121">MNGPLMLSAIVRGDRNEAISRIEAAISACGWLVEARAFSGLYMSFQLELERPRMSDFARRMREAGAALDDPSEAALAAAATDTSTREGAVAAALGVTFPDGNPDQRQVIPRVPG</sequence>
<dbReference type="EMBL" id="CP043494">
    <property type="protein sequence ID" value="WNG46015.1"/>
    <property type="molecule type" value="Genomic_DNA"/>
</dbReference>
<accession>A0ABY9WQD2</accession>
<protein>
    <submittedName>
        <fullName evidence="1">Uncharacterized protein</fullName>
    </submittedName>
</protein>
<gene>
    <name evidence="1" type="ORF">F0U60_19275</name>
</gene>
<dbReference type="RefSeq" id="WP_395822023.1">
    <property type="nucleotide sequence ID" value="NZ_CP043494.1"/>
</dbReference>